<feature type="compositionally biased region" description="Low complexity" evidence="1">
    <location>
        <begin position="1"/>
        <end position="13"/>
    </location>
</feature>
<comment type="caution">
    <text evidence="2">The sequence shown here is derived from an EMBL/GenBank/DDBJ whole genome shotgun (WGS) entry which is preliminary data.</text>
</comment>
<dbReference type="SMART" id="SM00855">
    <property type="entry name" value="PGAM"/>
    <property type="match status" value="1"/>
</dbReference>
<evidence type="ECO:0000256" key="1">
    <source>
        <dbReference type="SAM" id="MobiDB-lite"/>
    </source>
</evidence>
<organism evidence="2 3">
    <name type="scientific">Adiantum capillus-veneris</name>
    <name type="common">Maidenhair fern</name>
    <dbReference type="NCBI Taxonomy" id="13818"/>
    <lineage>
        <taxon>Eukaryota</taxon>
        <taxon>Viridiplantae</taxon>
        <taxon>Streptophyta</taxon>
        <taxon>Embryophyta</taxon>
        <taxon>Tracheophyta</taxon>
        <taxon>Polypodiopsida</taxon>
        <taxon>Polypodiidae</taxon>
        <taxon>Polypodiales</taxon>
        <taxon>Pteridineae</taxon>
        <taxon>Pteridaceae</taxon>
        <taxon>Vittarioideae</taxon>
        <taxon>Adiantum</taxon>
    </lineage>
</organism>
<name>A0A9D4Z684_ADICA</name>
<dbReference type="Proteomes" id="UP000886520">
    <property type="component" value="Chromosome 22"/>
</dbReference>
<dbReference type="CDD" id="cd07067">
    <property type="entry name" value="HP_PGM_like"/>
    <property type="match status" value="1"/>
</dbReference>
<dbReference type="OrthoDB" id="354304at2759"/>
<reference evidence="2" key="1">
    <citation type="submission" date="2021-01" db="EMBL/GenBank/DDBJ databases">
        <title>Adiantum capillus-veneris genome.</title>
        <authorList>
            <person name="Fang Y."/>
            <person name="Liao Q."/>
        </authorList>
    </citation>
    <scope>NUCLEOTIDE SEQUENCE</scope>
    <source>
        <strain evidence="2">H3</strain>
        <tissue evidence="2">Leaf</tissue>
    </source>
</reference>
<dbReference type="Gene3D" id="3.40.50.1240">
    <property type="entry name" value="Phosphoglycerate mutase-like"/>
    <property type="match status" value="1"/>
</dbReference>
<dbReference type="EMBL" id="JABFUD020000022">
    <property type="protein sequence ID" value="KAI5062122.1"/>
    <property type="molecule type" value="Genomic_DNA"/>
</dbReference>
<evidence type="ECO:0000313" key="2">
    <source>
        <dbReference type="EMBL" id="KAI5062122.1"/>
    </source>
</evidence>
<accession>A0A9D4Z684</accession>
<feature type="compositionally biased region" description="Acidic residues" evidence="1">
    <location>
        <begin position="43"/>
        <end position="53"/>
    </location>
</feature>
<proteinExistence type="predicted"/>
<keyword evidence="3" id="KW-1185">Reference proteome</keyword>
<dbReference type="SUPFAM" id="SSF53254">
    <property type="entry name" value="Phosphoglycerate mutase-like"/>
    <property type="match status" value="1"/>
</dbReference>
<dbReference type="AlphaFoldDB" id="A0A9D4Z684"/>
<dbReference type="InterPro" id="IPR029033">
    <property type="entry name" value="His_PPase_superfam"/>
</dbReference>
<dbReference type="PANTHER" id="PTHR47927:SF2">
    <property type="entry name" value="PHOSPHOGLYCERATE MUTASE FAMILY PROTEIN"/>
    <property type="match status" value="1"/>
</dbReference>
<feature type="compositionally biased region" description="Basic and acidic residues" evidence="1">
    <location>
        <begin position="14"/>
        <end position="42"/>
    </location>
</feature>
<dbReference type="PANTHER" id="PTHR47927">
    <property type="entry name" value="PUTATIVE-RELATED"/>
    <property type="match status" value="1"/>
</dbReference>
<dbReference type="InterPro" id="IPR013078">
    <property type="entry name" value="His_Pase_superF_clade-1"/>
</dbReference>
<evidence type="ECO:0000313" key="3">
    <source>
        <dbReference type="Proteomes" id="UP000886520"/>
    </source>
</evidence>
<dbReference type="Pfam" id="PF00300">
    <property type="entry name" value="His_Phos_1"/>
    <property type="match status" value="1"/>
</dbReference>
<protein>
    <submittedName>
        <fullName evidence="2">Uncharacterized protein</fullName>
    </submittedName>
</protein>
<feature type="region of interest" description="Disordered" evidence="1">
    <location>
        <begin position="1"/>
        <end position="72"/>
    </location>
</feature>
<sequence length="301" mass="33298">MGAAQSASQGGRAAKQERRDSVGAKAEQERQAASKQNKNHEELQEEGDEEEEEGVHVARPITATQVGEGKVRLWDPQGTGGSGALVHMGGGGRIGSAAHHRQQQVGMGDEVVTWVYVIRCAESTIAQDVVRGRCPSAVLSPLGQRQARALAMSLLSRGLRFDAVLSSPIQRCKQTALSVCQEISFNQDRLEFGDALTEMSNGLWEGLRKFDVYTGDISDIMANLNQDFHAPGGESQRQVEFRVVEFLNNIVLTRSLEINRQNDQRMYYVKHDMEVPSTQRHSTLFGWKIILINDSSHLRSI</sequence>
<gene>
    <name evidence="2" type="ORF">GOP47_0022661</name>
</gene>